<evidence type="ECO:0000256" key="2">
    <source>
        <dbReference type="SAM" id="MobiDB-lite"/>
    </source>
</evidence>
<evidence type="ECO:0000313" key="5">
    <source>
        <dbReference type="Proteomes" id="UP000284842"/>
    </source>
</evidence>
<dbReference type="OrthoDB" id="640742at2759"/>
<name>A0A409YYE2_9AGAR</name>
<accession>A0A409YYE2</accession>
<dbReference type="InterPro" id="IPR007736">
    <property type="entry name" value="Caleosin-related"/>
</dbReference>
<evidence type="ECO:0000313" key="4">
    <source>
        <dbReference type="EMBL" id="PPR08045.1"/>
    </source>
</evidence>
<keyword evidence="3" id="KW-0472">Membrane</keyword>
<sequence length="196" mass="22560">MVAPPDPLSPAPGTGFTSGKRNTALQGHVAFFDTDNDGIIWPMDTYRGLRDIKFGILLSLFSVMVIHFGFSWVTQDSWIPDPLFRLKIKNMHRAKHGSTTGSYTAIGEFDQTRFNSMFDTYSSEPHTHLTFWEGVRMVRGNRDAFDMFGWFAACFEWLSTWLLLYDRDPKGLRKDDVKGVFTGYIFYRISGRKPNY</sequence>
<feature type="transmembrane region" description="Helical" evidence="3">
    <location>
        <begin position="147"/>
        <end position="165"/>
    </location>
</feature>
<keyword evidence="5" id="KW-1185">Reference proteome</keyword>
<dbReference type="GO" id="GO:0005509">
    <property type="term" value="F:calcium ion binding"/>
    <property type="evidence" value="ECO:0007669"/>
    <property type="project" value="TreeGrafter"/>
</dbReference>
<dbReference type="PANTHER" id="PTHR31495:SF0">
    <property type="entry name" value="BINDING PROTEIN CALEOSIN, PUTATIVE (AFU_ORTHOLOGUE AFUA_5G13750)-RELATED"/>
    <property type="match status" value="1"/>
</dbReference>
<evidence type="ECO:0008006" key="6">
    <source>
        <dbReference type="Google" id="ProtNLM"/>
    </source>
</evidence>
<protein>
    <recommendedName>
        <fullName evidence="6">EF-hand domain-containing protein</fullName>
    </recommendedName>
</protein>
<comment type="caution">
    <text evidence="4">The sequence shown here is derived from an EMBL/GenBank/DDBJ whole genome shotgun (WGS) entry which is preliminary data.</text>
</comment>
<dbReference type="EMBL" id="NHTK01000170">
    <property type="protein sequence ID" value="PPR08045.1"/>
    <property type="molecule type" value="Genomic_DNA"/>
</dbReference>
<reference evidence="4 5" key="1">
    <citation type="journal article" date="2018" name="Evol. Lett.">
        <title>Horizontal gene cluster transfer increased hallucinogenic mushroom diversity.</title>
        <authorList>
            <person name="Reynolds H.T."/>
            <person name="Vijayakumar V."/>
            <person name="Gluck-Thaler E."/>
            <person name="Korotkin H.B."/>
            <person name="Matheny P.B."/>
            <person name="Slot J.C."/>
        </authorList>
    </citation>
    <scope>NUCLEOTIDE SEQUENCE [LARGE SCALE GENOMIC DNA]</scope>
    <source>
        <strain evidence="4 5">2629</strain>
    </source>
</reference>
<keyword evidence="3" id="KW-0812">Transmembrane</keyword>
<proteinExistence type="inferred from homology"/>
<dbReference type="Proteomes" id="UP000284842">
    <property type="component" value="Unassembled WGS sequence"/>
</dbReference>
<dbReference type="STRING" id="181874.A0A409YYE2"/>
<organism evidence="4 5">
    <name type="scientific">Panaeolus cyanescens</name>
    <dbReference type="NCBI Taxonomy" id="181874"/>
    <lineage>
        <taxon>Eukaryota</taxon>
        <taxon>Fungi</taxon>
        <taxon>Dikarya</taxon>
        <taxon>Basidiomycota</taxon>
        <taxon>Agaricomycotina</taxon>
        <taxon>Agaricomycetes</taxon>
        <taxon>Agaricomycetidae</taxon>
        <taxon>Agaricales</taxon>
        <taxon>Agaricineae</taxon>
        <taxon>Galeropsidaceae</taxon>
        <taxon>Panaeolus</taxon>
    </lineage>
</organism>
<feature type="region of interest" description="Disordered" evidence="2">
    <location>
        <begin position="1"/>
        <end position="20"/>
    </location>
</feature>
<gene>
    <name evidence="4" type="ORF">CVT24_010844</name>
</gene>
<evidence type="ECO:0000256" key="3">
    <source>
        <dbReference type="SAM" id="Phobius"/>
    </source>
</evidence>
<dbReference type="Pfam" id="PF05042">
    <property type="entry name" value="Caleosin"/>
    <property type="match status" value="1"/>
</dbReference>
<dbReference type="InParanoid" id="A0A409YYE2"/>
<dbReference type="GO" id="GO:0004497">
    <property type="term" value="F:monooxygenase activity"/>
    <property type="evidence" value="ECO:0007669"/>
    <property type="project" value="TreeGrafter"/>
</dbReference>
<evidence type="ECO:0000256" key="1">
    <source>
        <dbReference type="ARBA" id="ARBA00006765"/>
    </source>
</evidence>
<comment type="similarity">
    <text evidence="1">Belongs to the caleosin family.</text>
</comment>
<dbReference type="AlphaFoldDB" id="A0A409YYE2"/>
<keyword evidence="3" id="KW-1133">Transmembrane helix</keyword>
<feature type="compositionally biased region" description="Pro residues" evidence="2">
    <location>
        <begin position="1"/>
        <end position="10"/>
    </location>
</feature>
<dbReference type="PANTHER" id="PTHR31495">
    <property type="entry name" value="PEROXYGENASE 3-RELATED"/>
    <property type="match status" value="1"/>
</dbReference>
<feature type="transmembrane region" description="Helical" evidence="3">
    <location>
        <begin position="54"/>
        <end position="73"/>
    </location>
</feature>